<reference evidence="1 2" key="1">
    <citation type="journal article" date="2022" name="bioRxiv">
        <title>Genomics of Preaxostyla Flagellates Illuminates Evolutionary Transitions and the Path Towards Mitochondrial Loss.</title>
        <authorList>
            <person name="Novak L.V.F."/>
            <person name="Treitli S.C."/>
            <person name="Pyrih J."/>
            <person name="Halakuc P."/>
            <person name="Pipaliya S.V."/>
            <person name="Vacek V."/>
            <person name="Brzon O."/>
            <person name="Soukal P."/>
            <person name="Eme L."/>
            <person name="Dacks J.B."/>
            <person name="Karnkowska A."/>
            <person name="Elias M."/>
            <person name="Hampl V."/>
        </authorList>
    </citation>
    <scope>NUCLEOTIDE SEQUENCE [LARGE SCALE GENOMIC DNA]</scope>
    <source>
        <strain evidence="1">NAU3</strain>
        <tissue evidence="1">Gut</tissue>
    </source>
</reference>
<accession>A0ABQ9XMK9</accession>
<sequence>MGEMSQKQKTLKYGVLVSLLSSISTNPKAHVLNLHNRNLVDIPHIQFPHVETFHLTQNLIQSITHDLSKLFPHLRTLNIAKNQFVFLMF</sequence>
<organism evidence="1 2">
    <name type="scientific">Blattamonas nauphoetae</name>
    <dbReference type="NCBI Taxonomy" id="2049346"/>
    <lineage>
        <taxon>Eukaryota</taxon>
        <taxon>Metamonada</taxon>
        <taxon>Preaxostyla</taxon>
        <taxon>Oxymonadida</taxon>
        <taxon>Blattamonas</taxon>
    </lineage>
</organism>
<keyword evidence="2" id="KW-1185">Reference proteome</keyword>
<dbReference type="Gene3D" id="3.80.10.10">
    <property type="entry name" value="Ribonuclease Inhibitor"/>
    <property type="match status" value="1"/>
</dbReference>
<evidence type="ECO:0000313" key="1">
    <source>
        <dbReference type="EMBL" id="KAK2951370.1"/>
    </source>
</evidence>
<gene>
    <name evidence="1" type="ORF">BLNAU_13650</name>
</gene>
<dbReference type="InterPro" id="IPR032675">
    <property type="entry name" value="LRR_dom_sf"/>
</dbReference>
<dbReference type="SUPFAM" id="SSF52058">
    <property type="entry name" value="L domain-like"/>
    <property type="match status" value="1"/>
</dbReference>
<protein>
    <submittedName>
        <fullName evidence="1">Uncharacterized protein</fullName>
    </submittedName>
</protein>
<proteinExistence type="predicted"/>
<name>A0ABQ9XMK9_9EUKA</name>
<dbReference type="Proteomes" id="UP001281761">
    <property type="component" value="Unassembled WGS sequence"/>
</dbReference>
<evidence type="ECO:0000313" key="2">
    <source>
        <dbReference type="Proteomes" id="UP001281761"/>
    </source>
</evidence>
<dbReference type="EMBL" id="JARBJD010000119">
    <property type="protein sequence ID" value="KAK2951370.1"/>
    <property type="molecule type" value="Genomic_DNA"/>
</dbReference>
<comment type="caution">
    <text evidence="1">The sequence shown here is derived from an EMBL/GenBank/DDBJ whole genome shotgun (WGS) entry which is preliminary data.</text>
</comment>